<proteinExistence type="predicted"/>
<gene>
    <name evidence="1" type="ORF">S01H1_73287</name>
</gene>
<evidence type="ECO:0000313" key="1">
    <source>
        <dbReference type="EMBL" id="GAG28768.1"/>
    </source>
</evidence>
<dbReference type="EMBL" id="BARS01048961">
    <property type="protein sequence ID" value="GAG28768.1"/>
    <property type="molecule type" value="Genomic_DNA"/>
</dbReference>
<comment type="caution">
    <text evidence="1">The sequence shown here is derived from an EMBL/GenBank/DDBJ whole genome shotgun (WGS) entry which is preliminary data.</text>
</comment>
<feature type="non-terminal residue" evidence="1">
    <location>
        <position position="106"/>
    </location>
</feature>
<sequence length="106" mass="11607">MLFLKYIARHMSRHLGMNITVLFCFSIGAGLLGSLPSFAASTAEKSLEAELTNSHPSVRNIKVEAPLFALNSALNGYINDSIGFLVDERIFISNIKRDSHPRANSA</sequence>
<name>X0WWE0_9ZZZZ</name>
<organism evidence="1">
    <name type="scientific">marine sediment metagenome</name>
    <dbReference type="NCBI Taxonomy" id="412755"/>
    <lineage>
        <taxon>unclassified sequences</taxon>
        <taxon>metagenomes</taxon>
        <taxon>ecological metagenomes</taxon>
    </lineage>
</organism>
<accession>X0WWE0</accession>
<protein>
    <submittedName>
        <fullName evidence="1">Uncharacterized protein</fullName>
    </submittedName>
</protein>
<dbReference type="AlphaFoldDB" id="X0WWE0"/>
<reference evidence="1" key="1">
    <citation type="journal article" date="2014" name="Front. Microbiol.">
        <title>High frequency of phylogenetically diverse reductive dehalogenase-homologous genes in deep subseafloor sedimentary metagenomes.</title>
        <authorList>
            <person name="Kawai M."/>
            <person name="Futagami T."/>
            <person name="Toyoda A."/>
            <person name="Takaki Y."/>
            <person name="Nishi S."/>
            <person name="Hori S."/>
            <person name="Arai W."/>
            <person name="Tsubouchi T."/>
            <person name="Morono Y."/>
            <person name="Uchiyama I."/>
            <person name="Ito T."/>
            <person name="Fujiyama A."/>
            <person name="Inagaki F."/>
            <person name="Takami H."/>
        </authorList>
    </citation>
    <scope>NUCLEOTIDE SEQUENCE</scope>
    <source>
        <strain evidence="1">Expedition CK06-06</strain>
    </source>
</reference>